<evidence type="ECO:0000256" key="6">
    <source>
        <dbReference type="ARBA" id="ARBA00022884"/>
    </source>
</evidence>
<dbReference type="EC" id="3.1.13.1" evidence="7"/>
<evidence type="ECO:0000256" key="8">
    <source>
        <dbReference type="SAM" id="Coils"/>
    </source>
</evidence>
<feature type="region of interest" description="Disordered" evidence="9">
    <location>
        <begin position="141"/>
        <end position="164"/>
    </location>
</feature>
<sequence length="746" mass="84980">MEKLRSRIIKLMQSKNYQPMNKSELARKLQIPSDERSKMRSVLRKLESEGEISMGKKARFELRKNRKSHLVGTLKFHPKGFAWVYLDKRNQGNIDSGFEMDKYDRVKVSPRHTGVAMDDDRVEVKVERTGPPEWVQHVNRRRGGKHVKGKKGKGAPKPKVSEDEYRDEASGRVVKILERRNPIFIGTYLEKRKFKFVQPESENLPGTVELSEPTAAKSGQVVAVEMLDWSHRDAMPVGRVTKVLGWPDDPGVDIISVIHKHGLQTDFPDAVQKEAASVPEVLPEDEIARREDWRKELIVTIDPGDAKDHDDAVVVRPLKDGWELAVHIADVSHYVKPGSALDLEAEKRGNSTYLVDRVIPMLPEKLSNNMCSLRPEVDRLTKCAVMRFDQSGKRIKARFCDAVIHSKAKLSYEEAQEMMQGRVDGGKLGASLREAWKLAAVLRKRRFDHGSLDLDMPEVRVVLDEATKKPVGIRKVDYDESHQMIEEFMLAANEAVAVELKMQRRNAIFRVHEDPDADRLYEFAELARIHGFRAEDLTNKKHVQELLKAAKGSPLEQSIKLGLLKSLKRAAYGTESLGHYGLAKMDYCHFTSPIRRYADLIVHRALQGVLVNRPEKPDRVPKMAILEDVAQHISDTERKSAEAENESKKMKMMEYLLNLTRESNPPVFEGIITDVVRMGLFVEILDMQVKGLVKVMDFPRGDWRLEMHAMRYSGGKGKELAIGQKVPVQISRVDIEQQLVDFKIVV</sequence>
<proteinExistence type="inferred from homology"/>
<comment type="subcellular location">
    <subcellularLocation>
        <location evidence="7">Cytoplasm</location>
    </subcellularLocation>
</comment>
<keyword evidence="8" id="KW-0175">Coiled coil</keyword>
<evidence type="ECO:0000313" key="11">
    <source>
        <dbReference type="EMBL" id="GAA5494606.1"/>
    </source>
</evidence>
<keyword evidence="4 7" id="KW-0378">Hydrolase</keyword>
<dbReference type="InterPro" id="IPR003029">
    <property type="entry name" value="S1_domain"/>
</dbReference>
<dbReference type="Proteomes" id="UP001424741">
    <property type="component" value="Unassembled WGS sequence"/>
</dbReference>
<feature type="domain" description="S1 motif" evidence="10">
    <location>
        <begin position="665"/>
        <end position="746"/>
    </location>
</feature>
<dbReference type="Pfam" id="PF17876">
    <property type="entry name" value="CSD2"/>
    <property type="match status" value="1"/>
</dbReference>
<evidence type="ECO:0000313" key="12">
    <source>
        <dbReference type="Proteomes" id="UP001424741"/>
    </source>
</evidence>
<dbReference type="EMBL" id="BAABRL010000002">
    <property type="protein sequence ID" value="GAA5494606.1"/>
    <property type="molecule type" value="Genomic_DNA"/>
</dbReference>
<dbReference type="NCBIfam" id="TIGR02063">
    <property type="entry name" value="RNase_R"/>
    <property type="match status" value="1"/>
</dbReference>
<dbReference type="PANTHER" id="PTHR23355">
    <property type="entry name" value="RIBONUCLEASE"/>
    <property type="match status" value="1"/>
</dbReference>
<comment type="similarity">
    <text evidence="7">Belongs to the RNR ribonuclease family. RNase R subfamily.</text>
</comment>
<reference evidence="11 12" key="1">
    <citation type="submission" date="2024-02" db="EMBL/GenBank/DDBJ databases">
        <title>Rubritalea halochordaticola NBRC 107102.</title>
        <authorList>
            <person name="Ichikawa N."/>
            <person name="Katano-Makiyama Y."/>
            <person name="Hidaka K."/>
        </authorList>
    </citation>
    <scope>NUCLEOTIDE SEQUENCE [LARGE SCALE GENOMIC DNA]</scope>
    <source>
        <strain evidence="11 12">NBRC 107102</strain>
    </source>
</reference>
<dbReference type="InterPro" id="IPR040476">
    <property type="entry name" value="CSD2"/>
</dbReference>
<dbReference type="SUPFAM" id="SSF50249">
    <property type="entry name" value="Nucleic acid-binding proteins"/>
    <property type="match status" value="2"/>
</dbReference>
<organism evidence="11 12">
    <name type="scientific">Rubritalea halochordaticola</name>
    <dbReference type="NCBI Taxonomy" id="714537"/>
    <lineage>
        <taxon>Bacteria</taxon>
        <taxon>Pseudomonadati</taxon>
        <taxon>Verrucomicrobiota</taxon>
        <taxon>Verrucomicrobiia</taxon>
        <taxon>Verrucomicrobiales</taxon>
        <taxon>Rubritaleaceae</taxon>
        <taxon>Rubritalea</taxon>
    </lineage>
</organism>
<evidence type="ECO:0000256" key="4">
    <source>
        <dbReference type="ARBA" id="ARBA00022801"/>
    </source>
</evidence>
<dbReference type="InterPro" id="IPR001900">
    <property type="entry name" value="RNase_II/R"/>
</dbReference>
<comment type="function">
    <text evidence="7">3'-5' exoribonuclease that releases 5'-nucleoside monophosphates and is involved in maturation of structured RNAs.</text>
</comment>
<feature type="compositionally biased region" description="Basic residues" evidence="9">
    <location>
        <begin position="141"/>
        <end position="156"/>
    </location>
</feature>
<keyword evidence="2 7" id="KW-0963">Cytoplasm</keyword>
<evidence type="ECO:0000256" key="9">
    <source>
        <dbReference type="SAM" id="MobiDB-lite"/>
    </source>
</evidence>
<evidence type="ECO:0000256" key="5">
    <source>
        <dbReference type="ARBA" id="ARBA00022839"/>
    </source>
</evidence>
<evidence type="ECO:0000259" key="10">
    <source>
        <dbReference type="PROSITE" id="PS50126"/>
    </source>
</evidence>
<evidence type="ECO:0000256" key="1">
    <source>
        <dbReference type="ARBA" id="ARBA00001849"/>
    </source>
</evidence>
<dbReference type="NCBIfam" id="TIGR00358">
    <property type="entry name" value="3_prime_RNase"/>
    <property type="match status" value="1"/>
</dbReference>
<dbReference type="SMART" id="SM00955">
    <property type="entry name" value="RNB"/>
    <property type="match status" value="1"/>
</dbReference>
<keyword evidence="3 7" id="KW-0540">Nuclease</keyword>
<gene>
    <name evidence="7 11" type="primary">rnr</name>
    <name evidence="11" type="ORF">Rhal01_00769</name>
</gene>
<dbReference type="PROSITE" id="PS50126">
    <property type="entry name" value="S1"/>
    <property type="match status" value="1"/>
</dbReference>
<dbReference type="Pfam" id="PF00575">
    <property type="entry name" value="S1"/>
    <property type="match status" value="1"/>
</dbReference>
<evidence type="ECO:0000256" key="7">
    <source>
        <dbReference type="HAMAP-Rule" id="MF_01895"/>
    </source>
</evidence>
<comment type="caution">
    <text evidence="11">The sequence shown here is derived from an EMBL/GenBank/DDBJ whole genome shotgun (WGS) entry which is preliminary data.</text>
</comment>
<keyword evidence="5 7" id="KW-0269">Exonuclease</keyword>
<dbReference type="Pfam" id="PF00773">
    <property type="entry name" value="RNB"/>
    <property type="match status" value="1"/>
</dbReference>
<dbReference type="InterPro" id="IPR012340">
    <property type="entry name" value="NA-bd_OB-fold"/>
</dbReference>
<dbReference type="Gene3D" id="2.40.50.140">
    <property type="entry name" value="Nucleic acid-binding proteins"/>
    <property type="match status" value="1"/>
</dbReference>
<keyword evidence="6 7" id="KW-0694">RNA-binding</keyword>
<feature type="coiled-coil region" evidence="8">
    <location>
        <begin position="626"/>
        <end position="653"/>
    </location>
</feature>
<dbReference type="PANTHER" id="PTHR23355:SF9">
    <property type="entry name" value="DIS3-LIKE EXONUCLEASE 2"/>
    <property type="match status" value="1"/>
</dbReference>
<protein>
    <recommendedName>
        <fullName evidence="7">Ribonuclease R</fullName>
        <shortName evidence="7">RNase R</shortName>
        <ecNumber evidence="7">3.1.13.1</ecNumber>
    </recommendedName>
</protein>
<dbReference type="InterPro" id="IPR011805">
    <property type="entry name" value="RNase_R"/>
</dbReference>
<dbReference type="HAMAP" id="MF_01895">
    <property type="entry name" value="RNase_R"/>
    <property type="match status" value="1"/>
</dbReference>
<name>A0ABP9UVW7_9BACT</name>
<evidence type="ECO:0000256" key="2">
    <source>
        <dbReference type="ARBA" id="ARBA00022490"/>
    </source>
</evidence>
<accession>A0ABP9UVW7</accession>
<comment type="catalytic activity">
    <reaction evidence="1 7">
        <text>Exonucleolytic cleavage in the 3'- to 5'-direction to yield nucleoside 5'-phosphates.</text>
        <dbReference type="EC" id="3.1.13.1"/>
    </reaction>
</comment>
<keyword evidence="12" id="KW-1185">Reference proteome</keyword>
<dbReference type="InterPro" id="IPR050180">
    <property type="entry name" value="RNR_Ribonuclease"/>
</dbReference>
<dbReference type="InterPro" id="IPR004476">
    <property type="entry name" value="RNase_II/RNase_R"/>
</dbReference>
<evidence type="ECO:0000256" key="3">
    <source>
        <dbReference type="ARBA" id="ARBA00022722"/>
    </source>
</evidence>